<sequence length="64" mass="7553">MGFLEFMFFFGVFTYAVRHNFWLDAPWINKVDHSHVTEVKPTEQQNKVLDAWVRGVTHDQNKAA</sequence>
<reference evidence="2" key="1">
    <citation type="journal article" date="2019" name="Int. J. Syst. Evol. Microbiol.">
        <title>The Global Catalogue of Microorganisms (GCM) 10K type strain sequencing project: providing services to taxonomists for standard genome sequencing and annotation.</title>
        <authorList>
            <consortium name="The Broad Institute Genomics Platform"/>
            <consortium name="The Broad Institute Genome Sequencing Center for Infectious Disease"/>
            <person name="Wu L."/>
            <person name="Ma J."/>
        </authorList>
    </citation>
    <scope>NUCLEOTIDE SEQUENCE [LARGE SCALE GENOMIC DNA]</scope>
    <source>
        <strain evidence="2">CCM 8925</strain>
    </source>
</reference>
<gene>
    <name evidence="1" type="ORF">ACFQZ7_06285</name>
</gene>
<evidence type="ECO:0000313" key="2">
    <source>
        <dbReference type="Proteomes" id="UP001597104"/>
    </source>
</evidence>
<proteinExistence type="predicted"/>
<dbReference type="Proteomes" id="UP001597104">
    <property type="component" value="Unassembled WGS sequence"/>
</dbReference>
<keyword evidence="2" id="KW-1185">Reference proteome</keyword>
<dbReference type="RefSeq" id="WP_137637204.1">
    <property type="nucleotide sequence ID" value="NZ_BJDN01000006.1"/>
</dbReference>
<accession>A0ABW3EDD8</accession>
<protein>
    <submittedName>
        <fullName evidence="1">Uncharacterized protein</fullName>
    </submittedName>
</protein>
<name>A0ABW3EDD8_9LACO</name>
<comment type="caution">
    <text evidence="1">The sequence shown here is derived from an EMBL/GenBank/DDBJ whole genome shotgun (WGS) entry which is preliminary data.</text>
</comment>
<organism evidence="1 2">
    <name type="scientific">Loigolactobacillus binensis</name>
    <dbReference type="NCBI Taxonomy" id="2559922"/>
    <lineage>
        <taxon>Bacteria</taxon>
        <taxon>Bacillati</taxon>
        <taxon>Bacillota</taxon>
        <taxon>Bacilli</taxon>
        <taxon>Lactobacillales</taxon>
        <taxon>Lactobacillaceae</taxon>
        <taxon>Loigolactobacillus</taxon>
    </lineage>
</organism>
<dbReference type="EMBL" id="JBHTIO010000032">
    <property type="protein sequence ID" value="MFD0897345.1"/>
    <property type="molecule type" value="Genomic_DNA"/>
</dbReference>
<evidence type="ECO:0000313" key="1">
    <source>
        <dbReference type="EMBL" id="MFD0897345.1"/>
    </source>
</evidence>